<evidence type="ECO:0000313" key="2">
    <source>
        <dbReference type="EMBL" id="KAE8328693.1"/>
    </source>
</evidence>
<dbReference type="Proteomes" id="UP000325945">
    <property type="component" value="Unassembled WGS sequence"/>
</dbReference>
<proteinExistence type="predicted"/>
<protein>
    <submittedName>
        <fullName evidence="2">Heterokaryon incompatibility protein-domain-containing protein</fullName>
    </submittedName>
</protein>
<dbReference type="EMBL" id="ML741784">
    <property type="protein sequence ID" value="KAE8328693.1"/>
    <property type="molecule type" value="Genomic_DNA"/>
</dbReference>
<dbReference type="PANTHER" id="PTHR33112">
    <property type="entry name" value="DOMAIN PROTEIN, PUTATIVE-RELATED"/>
    <property type="match status" value="1"/>
</dbReference>
<gene>
    <name evidence="2" type="ORF">BDV39DRAFT_203893</name>
</gene>
<evidence type="ECO:0000313" key="3">
    <source>
        <dbReference type="Proteomes" id="UP000325945"/>
    </source>
</evidence>
<evidence type="ECO:0000259" key="1">
    <source>
        <dbReference type="Pfam" id="PF06985"/>
    </source>
</evidence>
<sequence>MEIVKARPELYEIAMGQGDSVSYSIGQRDESVSPCSLFDLSWFEFYPPSQRAHKGSINVFGEMQLLFSVYLAVNWPQYSHSEKAIWKGKKPVTFNESFPVLQGWFNECRKEHKCLALKPRGLPKRLLRISKGLRTKVRLEEQSVFESGFYAALSYCWGSSSDFCTTRANYNEYLQSIPTSQLPKTVGDAVEVAWRLGFSLLWVDRYCIIQDDDRDWERESARMASVYMNAHITIAATASADANHGFLFPRLPARHFKVYPHYLHCLSREVSVRRRLELPKLWTTDRPKRTAYVRPEAEELHSLGKSPLYRRGWTLQETTLSNRVVHFAEDQLFWACRERVRSEDGTYDARHSNIMYDFSTKESAHESWWTWVEAYSRRTLSKPRDKFAAMAGLTKNFQYETGCEPAAGL</sequence>
<organism evidence="2 3">
    <name type="scientific">Aspergillus sergii</name>
    <dbReference type="NCBI Taxonomy" id="1034303"/>
    <lineage>
        <taxon>Eukaryota</taxon>
        <taxon>Fungi</taxon>
        <taxon>Dikarya</taxon>
        <taxon>Ascomycota</taxon>
        <taxon>Pezizomycotina</taxon>
        <taxon>Eurotiomycetes</taxon>
        <taxon>Eurotiomycetidae</taxon>
        <taxon>Eurotiales</taxon>
        <taxon>Aspergillaceae</taxon>
        <taxon>Aspergillus</taxon>
        <taxon>Aspergillus subgen. Circumdati</taxon>
    </lineage>
</organism>
<reference evidence="3" key="1">
    <citation type="submission" date="2019-04" db="EMBL/GenBank/DDBJ databases">
        <title>Friends and foes A comparative genomics studyof 23 Aspergillus species from section Flavi.</title>
        <authorList>
            <consortium name="DOE Joint Genome Institute"/>
            <person name="Kjaerbolling I."/>
            <person name="Vesth T."/>
            <person name="Frisvad J.C."/>
            <person name="Nybo J.L."/>
            <person name="Theobald S."/>
            <person name="Kildgaard S."/>
            <person name="Isbrandt T."/>
            <person name="Kuo A."/>
            <person name="Sato A."/>
            <person name="Lyhne E.K."/>
            <person name="Kogle M.E."/>
            <person name="Wiebenga A."/>
            <person name="Kun R.S."/>
            <person name="Lubbers R.J."/>
            <person name="Makela M.R."/>
            <person name="Barry K."/>
            <person name="Chovatia M."/>
            <person name="Clum A."/>
            <person name="Daum C."/>
            <person name="Haridas S."/>
            <person name="He G."/>
            <person name="LaButti K."/>
            <person name="Lipzen A."/>
            <person name="Mondo S."/>
            <person name="Riley R."/>
            <person name="Salamov A."/>
            <person name="Simmons B.A."/>
            <person name="Magnuson J.K."/>
            <person name="Henrissat B."/>
            <person name="Mortensen U.H."/>
            <person name="Larsen T.O."/>
            <person name="Devries R.P."/>
            <person name="Grigoriev I.V."/>
            <person name="Machida M."/>
            <person name="Baker S.E."/>
            <person name="Andersen M.R."/>
        </authorList>
    </citation>
    <scope>NUCLEOTIDE SEQUENCE [LARGE SCALE GENOMIC DNA]</scope>
    <source>
        <strain evidence="3">CBS 130017</strain>
    </source>
</reference>
<accession>A0A5N6X7C5</accession>
<dbReference type="Pfam" id="PF06985">
    <property type="entry name" value="HET"/>
    <property type="match status" value="1"/>
</dbReference>
<keyword evidence="3" id="KW-1185">Reference proteome</keyword>
<dbReference type="PANTHER" id="PTHR33112:SF16">
    <property type="entry name" value="HETEROKARYON INCOMPATIBILITY DOMAIN-CONTAINING PROTEIN"/>
    <property type="match status" value="1"/>
</dbReference>
<dbReference type="AlphaFoldDB" id="A0A5N6X7C5"/>
<feature type="domain" description="Heterokaryon incompatibility" evidence="1">
    <location>
        <begin position="150"/>
        <end position="317"/>
    </location>
</feature>
<name>A0A5N6X7C5_9EURO</name>
<dbReference type="InterPro" id="IPR010730">
    <property type="entry name" value="HET"/>
</dbReference>